<evidence type="ECO:0000256" key="2">
    <source>
        <dbReference type="ARBA" id="ARBA00022692"/>
    </source>
</evidence>
<dbReference type="InterPro" id="IPR010652">
    <property type="entry name" value="DUF1232"/>
</dbReference>
<evidence type="ECO:0000256" key="1">
    <source>
        <dbReference type="ARBA" id="ARBA00004127"/>
    </source>
</evidence>
<keyword evidence="8" id="KW-1185">Reference proteome</keyword>
<evidence type="ECO:0000256" key="3">
    <source>
        <dbReference type="ARBA" id="ARBA00022989"/>
    </source>
</evidence>
<evidence type="ECO:0000313" key="8">
    <source>
        <dbReference type="Proteomes" id="UP000298179"/>
    </source>
</evidence>
<dbReference type="GO" id="GO:0012505">
    <property type="term" value="C:endomembrane system"/>
    <property type="evidence" value="ECO:0007669"/>
    <property type="project" value="UniProtKB-SubCell"/>
</dbReference>
<dbReference type="EMBL" id="SOZD01000001">
    <property type="protein sequence ID" value="TFF27502.1"/>
    <property type="molecule type" value="Genomic_DNA"/>
</dbReference>
<sequence>MTAGPHGDRASRGKRDRLRHWAKALRRDAAALWLAARDPRTPILAKLVAGAVASYALSPIDLIPDFIPILGLLDDLLIVPLGILLAIRLIPPALWTEFRAAAQARLERPAGRWAAIAIVGIWIGAAAATVMLAWSSLSGR</sequence>
<evidence type="ECO:0000256" key="4">
    <source>
        <dbReference type="ARBA" id="ARBA00023136"/>
    </source>
</evidence>
<evidence type="ECO:0000256" key="5">
    <source>
        <dbReference type="SAM" id="Phobius"/>
    </source>
</evidence>
<keyword evidence="4 5" id="KW-0472">Membrane</keyword>
<gene>
    <name evidence="7" type="ORF">E3C22_03320</name>
</gene>
<dbReference type="AlphaFoldDB" id="A0A4Y8RUS2"/>
<name>A0A4Y8RUS2_9HYPH</name>
<protein>
    <submittedName>
        <fullName evidence="7">DUF1232 domain-containing protein</fullName>
    </submittedName>
</protein>
<evidence type="ECO:0000259" key="6">
    <source>
        <dbReference type="Pfam" id="PF06803"/>
    </source>
</evidence>
<comment type="caution">
    <text evidence="7">The sequence shown here is derived from an EMBL/GenBank/DDBJ whole genome shotgun (WGS) entry which is preliminary data.</text>
</comment>
<keyword evidence="3 5" id="KW-1133">Transmembrane helix</keyword>
<feature type="transmembrane region" description="Helical" evidence="5">
    <location>
        <begin position="66"/>
        <end position="90"/>
    </location>
</feature>
<organism evidence="7 8">
    <name type="scientific">Jiella endophytica</name>
    <dbReference type="NCBI Taxonomy" id="2558362"/>
    <lineage>
        <taxon>Bacteria</taxon>
        <taxon>Pseudomonadati</taxon>
        <taxon>Pseudomonadota</taxon>
        <taxon>Alphaproteobacteria</taxon>
        <taxon>Hyphomicrobiales</taxon>
        <taxon>Aurantimonadaceae</taxon>
        <taxon>Jiella</taxon>
    </lineage>
</organism>
<accession>A0A4Y8RUS2</accession>
<dbReference type="RefSeq" id="WP_134760176.1">
    <property type="nucleotide sequence ID" value="NZ_SOZD01000001.1"/>
</dbReference>
<reference evidence="7 8" key="1">
    <citation type="submission" date="2019-03" db="EMBL/GenBank/DDBJ databases">
        <title>Jiella endophytica sp. nov., a novel endophytic bacterium isolated from root of Ficus microcarpa Linn. f.</title>
        <authorList>
            <person name="Tuo L."/>
        </authorList>
    </citation>
    <scope>NUCLEOTIDE SEQUENCE [LARGE SCALE GENOMIC DNA]</scope>
    <source>
        <strain evidence="7 8">CBS5Q-3</strain>
    </source>
</reference>
<comment type="subcellular location">
    <subcellularLocation>
        <location evidence="1">Endomembrane system</location>
        <topology evidence="1">Multi-pass membrane protein</topology>
    </subcellularLocation>
</comment>
<dbReference type="Pfam" id="PF06803">
    <property type="entry name" value="DUF1232"/>
    <property type="match status" value="1"/>
</dbReference>
<feature type="transmembrane region" description="Helical" evidence="5">
    <location>
        <begin position="111"/>
        <end position="134"/>
    </location>
</feature>
<evidence type="ECO:0000313" key="7">
    <source>
        <dbReference type="EMBL" id="TFF27502.1"/>
    </source>
</evidence>
<proteinExistence type="predicted"/>
<feature type="domain" description="DUF1232" evidence="6">
    <location>
        <begin position="45"/>
        <end position="81"/>
    </location>
</feature>
<dbReference type="Proteomes" id="UP000298179">
    <property type="component" value="Unassembled WGS sequence"/>
</dbReference>
<keyword evidence="2 5" id="KW-0812">Transmembrane</keyword>